<dbReference type="Gene3D" id="2.40.270.10">
    <property type="entry name" value="DNA-directed RNA polymerase, subunit 2, domain 6"/>
    <property type="match status" value="1"/>
</dbReference>
<evidence type="ECO:0000256" key="11">
    <source>
        <dbReference type="ARBA" id="ARBA00022842"/>
    </source>
</evidence>
<protein>
    <recommendedName>
        <fullName evidence="14 15">Multifunctional fusion protein</fullName>
    </recommendedName>
    <domain>
        <recommendedName>
            <fullName evidence="14">DNA-directed RNA polymerase subunit</fullName>
            <ecNumber evidence="14">2.7.7.6</ecNumber>
        </recommendedName>
    </domain>
    <domain>
        <recommendedName>
            <fullName evidence="15">DNA-directed RNA polymerase subunit beta</fullName>
        </recommendedName>
    </domain>
</protein>
<dbReference type="InterPro" id="IPR014724">
    <property type="entry name" value="RNA_pol_RPB2_OB-fold"/>
</dbReference>
<dbReference type="Pfam" id="PF10385">
    <property type="entry name" value="RNA_pol_Rpb2_45"/>
    <property type="match status" value="1"/>
</dbReference>
<dbReference type="GO" id="GO:0032549">
    <property type="term" value="F:ribonucleoside binding"/>
    <property type="evidence" value="ECO:0007669"/>
    <property type="project" value="InterPro"/>
</dbReference>
<dbReference type="PANTHER" id="PTHR19376">
    <property type="entry name" value="DNA-DIRECTED RNA POLYMERASE"/>
    <property type="match status" value="1"/>
</dbReference>
<dbReference type="GO" id="GO:0003677">
    <property type="term" value="F:DNA binding"/>
    <property type="evidence" value="ECO:0007669"/>
    <property type="project" value="InterPro"/>
</dbReference>
<dbReference type="GO" id="GO:0031981">
    <property type="term" value="C:nuclear lumen"/>
    <property type="evidence" value="ECO:0007669"/>
    <property type="project" value="UniProtKB-ARBA"/>
</dbReference>
<evidence type="ECO:0000256" key="15">
    <source>
        <dbReference type="RuleBase" id="RU363031"/>
    </source>
</evidence>
<dbReference type="InterPro" id="IPR007642">
    <property type="entry name" value="RNA_pol_Rpb2_2"/>
</dbReference>
<dbReference type="InterPro" id="IPR019462">
    <property type="entry name" value="DNA-dir_RNA_pol_bsu_external_1"/>
</dbReference>
<keyword evidence="18" id="KW-1185">Reference proteome</keyword>
<dbReference type="InterPro" id="IPR042102">
    <property type="entry name" value="RNA_pol_Rpb1_3_sf"/>
</dbReference>
<evidence type="ECO:0000256" key="5">
    <source>
        <dbReference type="ARBA" id="ARBA00009839"/>
    </source>
</evidence>
<dbReference type="Pfam" id="PF04997">
    <property type="entry name" value="RNA_pol_Rpb1_1"/>
    <property type="match status" value="1"/>
</dbReference>
<evidence type="ECO:0000256" key="2">
    <source>
        <dbReference type="ARBA" id="ARBA00006460"/>
    </source>
</evidence>
<evidence type="ECO:0000313" key="18">
    <source>
        <dbReference type="Proteomes" id="UP000092444"/>
    </source>
</evidence>
<dbReference type="GO" id="GO:0046872">
    <property type="term" value="F:metal ion binding"/>
    <property type="evidence" value="ECO:0007669"/>
    <property type="project" value="UniProtKB-KW"/>
</dbReference>
<evidence type="ECO:0000256" key="1">
    <source>
        <dbReference type="ARBA" id="ARBA00004026"/>
    </source>
</evidence>
<keyword evidence="11" id="KW-0460">Magnesium</keyword>
<dbReference type="Pfam" id="PF00623">
    <property type="entry name" value="RNA_pol_Rpb1_2"/>
    <property type="match status" value="2"/>
</dbReference>
<keyword evidence="10" id="KW-0862">Zinc</keyword>
<evidence type="ECO:0000256" key="9">
    <source>
        <dbReference type="ARBA" id="ARBA00022723"/>
    </source>
</evidence>
<evidence type="ECO:0000256" key="12">
    <source>
        <dbReference type="ARBA" id="ARBA00023163"/>
    </source>
</evidence>
<comment type="function">
    <text evidence="1 14">DNA-dependent RNA polymerase catalyzes the transcription of DNA into RNA using the four ribonucleoside triphosphates as substrates.</text>
</comment>
<dbReference type="Gene3D" id="2.40.40.20">
    <property type="match status" value="1"/>
</dbReference>
<keyword evidence="8 14" id="KW-0548">Nucleotidyltransferase</keyword>
<evidence type="ECO:0000256" key="10">
    <source>
        <dbReference type="ARBA" id="ARBA00022833"/>
    </source>
</evidence>
<dbReference type="Gene3D" id="2.40.50.100">
    <property type="match status" value="4"/>
</dbReference>
<dbReference type="Gene3D" id="1.10.150.390">
    <property type="match status" value="1"/>
</dbReference>
<dbReference type="Proteomes" id="UP000092444">
    <property type="component" value="Unassembled WGS sequence"/>
</dbReference>
<dbReference type="PROSITE" id="PS01166">
    <property type="entry name" value="RNA_POL_BETA"/>
    <property type="match status" value="1"/>
</dbReference>
<dbReference type="Pfam" id="PF04561">
    <property type="entry name" value="RNA_pol_Rpb2_2"/>
    <property type="match status" value="2"/>
</dbReference>
<dbReference type="EMBL" id="CCAG010010931">
    <property type="status" value="NOT_ANNOTATED_CDS"/>
    <property type="molecule type" value="Genomic_DNA"/>
</dbReference>
<dbReference type="InterPro" id="IPR007080">
    <property type="entry name" value="RNA_pol_Rpb1_1"/>
</dbReference>
<dbReference type="Gene3D" id="2.40.50.150">
    <property type="match status" value="1"/>
</dbReference>
<dbReference type="InterPro" id="IPR007645">
    <property type="entry name" value="RNA_pol_Rpb2_3"/>
</dbReference>
<dbReference type="Pfam" id="PF04560">
    <property type="entry name" value="RNA_pol_Rpb2_7"/>
    <property type="match status" value="1"/>
</dbReference>
<dbReference type="Gene3D" id="1.10.274.100">
    <property type="entry name" value="RNA polymerase Rpb1, domain 3"/>
    <property type="match status" value="1"/>
</dbReference>
<comment type="similarity">
    <text evidence="3 15">Belongs to the RNA polymerase beta chain family.</text>
</comment>
<comment type="similarity">
    <text evidence="4">In the N-terminal section; belongs to the RNA polymerase beta chain family.</text>
</comment>
<dbReference type="Gene3D" id="2.30.150.10">
    <property type="entry name" value="DNA-directed RNA polymerase, beta subunit, external 1 domain"/>
    <property type="match status" value="1"/>
</dbReference>
<dbReference type="Gene3D" id="3.90.1110.10">
    <property type="entry name" value="RNA polymerase Rpb2, domain 2"/>
    <property type="match status" value="1"/>
</dbReference>
<dbReference type="Pfam" id="PF04983">
    <property type="entry name" value="RNA_pol_Rpb1_3"/>
    <property type="match status" value="1"/>
</dbReference>
<organism evidence="17 18">
    <name type="scientific">Glossina morsitans morsitans</name>
    <name type="common">Savannah tsetse fly</name>
    <dbReference type="NCBI Taxonomy" id="37546"/>
    <lineage>
        <taxon>Eukaryota</taxon>
        <taxon>Metazoa</taxon>
        <taxon>Ecdysozoa</taxon>
        <taxon>Arthropoda</taxon>
        <taxon>Hexapoda</taxon>
        <taxon>Insecta</taxon>
        <taxon>Pterygota</taxon>
        <taxon>Neoptera</taxon>
        <taxon>Endopterygota</taxon>
        <taxon>Diptera</taxon>
        <taxon>Brachycera</taxon>
        <taxon>Muscomorpha</taxon>
        <taxon>Hippoboscoidea</taxon>
        <taxon>Glossinidae</taxon>
        <taxon>Glossina</taxon>
    </lineage>
</organism>
<name>A0A1B0FE44_GLOMM</name>
<dbReference type="InterPro" id="IPR007081">
    <property type="entry name" value="RNA_pol_Rpb1_5"/>
</dbReference>
<dbReference type="InterPro" id="IPR010243">
    <property type="entry name" value="RNA_pol_bsu_bac"/>
</dbReference>
<dbReference type="Pfam" id="PF04565">
    <property type="entry name" value="RNA_pol_Rpb2_3"/>
    <property type="match status" value="1"/>
</dbReference>
<dbReference type="PANTHER" id="PTHR19376:SF54">
    <property type="entry name" value="DNA-DIRECTED RNA POLYMERASE SUBUNIT BETA"/>
    <property type="match status" value="1"/>
</dbReference>
<keyword evidence="9" id="KW-0479">Metal-binding</keyword>
<comment type="catalytic activity">
    <reaction evidence="13 14">
        <text>RNA(n) + a ribonucleoside 5'-triphosphate = RNA(n+1) + diphosphate</text>
        <dbReference type="Rhea" id="RHEA:21248"/>
        <dbReference type="Rhea" id="RHEA-COMP:14527"/>
        <dbReference type="Rhea" id="RHEA-COMP:17342"/>
        <dbReference type="ChEBI" id="CHEBI:33019"/>
        <dbReference type="ChEBI" id="CHEBI:61557"/>
        <dbReference type="ChEBI" id="CHEBI:140395"/>
        <dbReference type="EC" id="2.7.7.6"/>
    </reaction>
</comment>
<dbReference type="CDD" id="cd00653">
    <property type="entry name" value="RNA_pol_B_RPB2"/>
    <property type="match status" value="1"/>
</dbReference>
<evidence type="ECO:0000256" key="3">
    <source>
        <dbReference type="ARBA" id="ARBA00006835"/>
    </source>
</evidence>
<evidence type="ECO:0000256" key="13">
    <source>
        <dbReference type="ARBA" id="ARBA00048552"/>
    </source>
</evidence>
<evidence type="ECO:0000259" key="16">
    <source>
        <dbReference type="SMART" id="SM00663"/>
    </source>
</evidence>
<evidence type="ECO:0000256" key="8">
    <source>
        <dbReference type="ARBA" id="ARBA00022695"/>
    </source>
</evidence>
<dbReference type="InterPro" id="IPR037033">
    <property type="entry name" value="DNA-dir_RNAP_su2_hyb_sf"/>
</dbReference>
<dbReference type="InterPro" id="IPR007121">
    <property type="entry name" value="RNA_pol_bsu_CS"/>
</dbReference>
<dbReference type="EC" id="2.7.7.6" evidence="14"/>
<dbReference type="InterPro" id="IPR042107">
    <property type="entry name" value="DNA-dir_RNA_pol_bsu_ext_1_sf"/>
</dbReference>
<dbReference type="SUPFAM" id="SSF64484">
    <property type="entry name" value="beta and beta-prime subunits of DNA dependent RNA-polymerase"/>
    <property type="match status" value="2"/>
</dbReference>
<dbReference type="STRING" id="37546.A0A1B0FE44"/>
<dbReference type="InterPro" id="IPR007066">
    <property type="entry name" value="RNA_pol_Rpb1_3"/>
</dbReference>
<sequence>MHRSPGVFFDSDKGKTYNSGKLIYSARIIPYRGSWLDIEFDVKDHLYFRVDRKRKLPISVLLKALGLSNNDILDRFYEKIKYVKHKDGWKVPFVPDKFKGVRLPFDLMDIEGNVLLEANVRITSRLAKKLYDNELKEYLVPFNSICGLFLAEDLMDSASSTKILSPGESIKLEDIKKLELLSVDEISVLNIDNLFIGPYILNTLFLDENMSYQDALYEIYRVLRPGEVPVLEIVEEFFRNLFFSPEYYDLSNIGRLKLNSYLGLNYDEDLTVLTHEDIIEIVKKIVLLRDDQGSVDDIDHLGNRRVRSVGEFIENQFRTGLLKLERAIVDSMSTSSLDKVSPSDFINPKVLTNVLRDFFNSSQLSQFMDQTNPLSEITHKRRLSALGPGGLIRERAGFEVRDVHPTHYGRICPIETPEGQNIGLINSLAIYARINKYGFIESPYRKVVNRVVTDQIEYTSAIDEGSHRIADTSVKLDENNCFVDDMLYCRYASSFVMVSSDQVSYIDVSPKQVISVAASLIPFLENDDANRVLMGSNMQRQAVPLLKPTAPLVATGMESFVASGSGAVILAKRDGIVDSSDSNSIVIRAFDKERVNYLDVDIYHLRKFQRSNHNTCINQRPLLCVGNYVKKGDVIADGPAINSGELALGKNLLVAFMSWQGYNFEDSIIISSEVVKKDLFTSIHIEEFDCVVHDIPLGSEKITRAIPGVNEENLYHLDDSGIVKIGTRVSPGYILVGKVTPKPSLSLPPETKLLMTIFGEKSFDCADSSLYTSPDVEGTVIDVQVFTRRGVEENERALLIKQKEINDFEEERDYIINVTSEYFYDELKKLLINSGSQDREKFDSIEREQWWGVGLKNQSISEQVKSLKKDFDEKVSHAIAQFKRKVEKLHEGYDLPQGVSMSVKVFIAVKHSLQPGDKMAGRHGNKGVISRVAPVEDMPYLEDGTPVDIILNPLGVPSRMNVGQILETHVGWACRKLGEKVSNILDEINKIKSAFCKGIRSLNDDNFTQFAVAYLDNKKIENIDDDEITASVLNTPNKNALNDELNELGENYLNSCKSSYSNLRNFLIEVYSYGSNVSICNDIRNISDNNLIEFARKLCDGVPVAAPVFEGPKDEQIAKLFELAGLDNSGQAVLYDGCSGEKFDRKVTVGYMYMLKLHHLVDGKIHARSVGPYSLVTQPLGGKSHFGGQRFGEMECWALQAYGAAYTLQEMLTVKSDDINGRVKIYESIIKGDSNFECGIPESFNVMIKELRSLCLNVDLKQNDVVIEDISHTNIAQSFNEVSISIASPESIKRISCSEIELQIIVRSKLRKFVAMQGVEAIRELLTRIDLHEIRKDLRLELESVASEIRRKKIIKRLRIVENFIKSGNRPEWMILTTTPILPPDLRPLVSLKSGRPAVSDLNYHYRTIINRNNRLRKLLSLNPPEIMIRNEKRMLQEAVDFLFDNSRRNTLVNKAGAVGYKKSISDMLKGKQGRFRQNLLGKRVDYSGRSVIVVGPTLKLNQCGLPKRMALELFKPFVYSKLTMYEVWDMLEEVIKEHPVLLNRAPTLHRLGIQAFEPILIEGKAIQLHPLVCTAFNADFDGDQMAVHVPISLEAQLEARVLMMSTNNVLSPSNGRPIIVPSKDIVLGIYYLTLQEPKEDNLPSFGAFCGVEHSLSDGTLHIHSSIKYRMEYINSSGETHHKTVCTTPGRLILWQIFPKHESLGFDLINQILTVKDITGIVDLVYRNCGQSATVAFSDKLMVLGFEYATFSGVSFGRCDMVIPETKATHVDHARGEIKKFSMQYQDGLITRSERYNKVIDEWSKCTDMIANDMLKAISRYDGNSKYNSVYMMVNSGARTAANDIYNPVTKELLVKAGELIDEDKVKQISIAGLDVVKIKSPLTCEISPGVCSLCYGRDLATGKIVSIGEAVGVIAAQSVGEPGTQLTMRTFHIGGVMTRGVESSNIIASINAKIKLNNSNIIIDRNGNKIVISRSCEVVLIDSFGSEKLKHSVPYGAKLYVDESGSVKIGDKVAEWDPYTLPIITEKTGTVSYQDLKDGISITEVMDESTGISSKVVKDWKLHSGGANLRPRIVLLDDNVLNVQDGQKVHAGDVITRTPRESVKTRDITGGLPRVIELFEARRPKQHAIVSEIDGYVAFSEKDRRGKRSILIKPVDEQISPVEYLVSRSKHVIVNEGDFVRKGDLLMDGDPDLHDILRVLGLEALAHYMISEIQQVYRLQGVRIDNKHLEVILKQMLQKVEITDPGDTMYLVGESIDKLEVDRENDAMSNSGKRPTHYLPILQGITRASLETSSFISAASFQETTKVLTEAAFCGKSDPLSGLKENVIVGRLIPAGTGMVDG</sequence>
<accession>A0A1B0FE44</accession>
<dbReference type="Pfam" id="PF04998">
    <property type="entry name" value="RNA_pol_Rpb1_5"/>
    <property type="match status" value="1"/>
</dbReference>
<comment type="similarity">
    <text evidence="5">In the C-terminal section; belongs to the RNA polymerase beta' chain family.</text>
</comment>
<dbReference type="FunFam" id="2.40.40.20:FF:000018">
    <property type="entry name" value="DNA-directed RNA polymerase subunit"/>
    <property type="match status" value="1"/>
</dbReference>
<dbReference type="InterPro" id="IPR007641">
    <property type="entry name" value="RNA_pol_Rpb2_7"/>
</dbReference>
<dbReference type="InterPro" id="IPR007083">
    <property type="entry name" value="RNA_pol_Rpb1_4"/>
</dbReference>
<dbReference type="Gene3D" id="3.90.1100.10">
    <property type="match status" value="1"/>
</dbReference>
<dbReference type="InterPro" id="IPR000722">
    <property type="entry name" value="RNA_pol_asu"/>
</dbReference>
<dbReference type="NCBIfam" id="NF001616">
    <property type="entry name" value="PRK00405.1"/>
    <property type="match status" value="1"/>
</dbReference>
<dbReference type="InterPro" id="IPR045867">
    <property type="entry name" value="DNA-dir_RpoC_beta_prime"/>
</dbReference>
<keyword evidence="12 14" id="KW-0804">Transcription</keyword>
<dbReference type="Pfam" id="PF00562">
    <property type="entry name" value="RNA_pol_Rpb2_6"/>
    <property type="match status" value="1"/>
</dbReference>
<dbReference type="SMART" id="SM00663">
    <property type="entry name" value="RPOLA_N"/>
    <property type="match status" value="1"/>
</dbReference>
<keyword evidence="6 14" id="KW-0240">DNA-directed RNA polymerase</keyword>
<reference evidence="17" key="1">
    <citation type="submission" date="2020-05" db="UniProtKB">
        <authorList>
            <consortium name="EnsemblMetazoa"/>
        </authorList>
    </citation>
    <scope>IDENTIFICATION</scope>
    <source>
        <strain evidence="17">Yale</strain>
    </source>
</reference>
<evidence type="ECO:0000256" key="6">
    <source>
        <dbReference type="ARBA" id="ARBA00022478"/>
    </source>
</evidence>
<keyword evidence="7 14" id="KW-0808">Transferase</keyword>
<dbReference type="InterPro" id="IPR006592">
    <property type="entry name" value="RNA_pol_N"/>
</dbReference>
<dbReference type="Pfam" id="PF05000">
    <property type="entry name" value="RNA_pol_Rpb1_4"/>
    <property type="match status" value="1"/>
</dbReference>
<dbReference type="InterPro" id="IPR037034">
    <property type="entry name" value="RNA_pol_Rpb2_2_sf"/>
</dbReference>
<feature type="domain" description="RNA polymerase N-terminal" evidence="16">
    <location>
        <begin position="1372"/>
        <end position="1634"/>
    </location>
</feature>
<evidence type="ECO:0000256" key="14">
    <source>
        <dbReference type="RuleBase" id="RU004279"/>
    </source>
</evidence>
<dbReference type="Gene3D" id="1.10.132.30">
    <property type="match status" value="1"/>
</dbReference>
<dbReference type="InterPro" id="IPR015712">
    <property type="entry name" value="DNA-dir_RNA_pol_su2"/>
</dbReference>
<dbReference type="NCBIfam" id="TIGR02013">
    <property type="entry name" value="rpoB"/>
    <property type="match status" value="1"/>
</dbReference>
<dbReference type="GO" id="GO:0000428">
    <property type="term" value="C:DNA-directed RNA polymerase complex"/>
    <property type="evidence" value="ECO:0007669"/>
    <property type="project" value="UniProtKB-KW"/>
</dbReference>
<dbReference type="VEuPathDB" id="VectorBase:GMOY001875"/>
<dbReference type="Gene3D" id="3.90.1800.10">
    <property type="entry name" value="RNA polymerase alpha subunit dimerisation domain"/>
    <property type="match status" value="1"/>
</dbReference>
<evidence type="ECO:0000313" key="17">
    <source>
        <dbReference type="EnsemblMetazoa" id="GMOY001875-PA"/>
    </source>
</evidence>
<evidence type="ECO:0000256" key="4">
    <source>
        <dbReference type="ARBA" id="ARBA00007616"/>
    </source>
</evidence>
<evidence type="ECO:0000256" key="7">
    <source>
        <dbReference type="ARBA" id="ARBA00022679"/>
    </source>
</evidence>
<dbReference type="GO" id="GO:0006351">
    <property type="term" value="P:DNA-templated transcription"/>
    <property type="evidence" value="ECO:0007669"/>
    <property type="project" value="InterPro"/>
</dbReference>
<comment type="similarity">
    <text evidence="2 14">Belongs to the RNA polymerase beta' chain family.</text>
</comment>
<dbReference type="Gene3D" id="1.10.1790.20">
    <property type="match status" value="1"/>
</dbReference>
<dbReference type="InterPro" id="IPR038120">
    <property type="entry name" value="Rpb1_funnel_sf"/>
</dbReference>
<dbReference type="InterPro" id="IPR007120">
    <property type="entry name" value="DNA-dir_RNAP_su2_dom"/>
</dbReference>
<proteinExistence type="inferred from homology"/>
<dbReference type="HAMAP" id="MF_01321">
    <property type="entry name" value="RNApol_bact_RpoB"/>
    <property type="match status" value="1"/>
</dbReference>
<dbReference type="EnsemblMetazoa" id="GMOY001875-RA">
    <property type="protein sequence ID" value="GMOY001875-PA"/>
    <property type="gene ID" value="GMOY001875"/>
</dbReference>
<dbReference type="CDD" id="cd02655">
    <property type="entry name" value="RNAP_beta'_C"/>
    <property type="match status" value="1"/>
</dbReference>
<dbReference type="GO" id="GO:0003899">
    <property type="term" value="F:DNA-directed RNA polymerase activity"/>
    <property type="evidence" value="ECO:0007669"/>
    <property type="project" value="UniProtKB-EC"/>
</dbReference>